<accession>A0AAV2MY01</accession>
<gene>
    <name evidence="2" type="ORF">LPLAT_LOCUS6900</name>
    <name evidence="3" type="ORF">LPLAT_LOCUS6901</name>
</gene>
<dbReference type="AlphaFoldDB" id="A0AAV2MY01"/>
<evidence type="ECO:0000313" key="3">
    <source>
        <dbReference type="EMBL" id="CAL1672224.1"/>
    </source>
</evidence>
<evidence type="ECO:0000256" key="1">
    <source>
        <dbReference type="SAM" id="MobiDB-lite"/>
    </source>
</evidence>
<dbReference type="EMBL" id="CAXIPU020000468">
    <property type="protein sequence ID" value="CAL1672223.1"/>
    <property type="molecule type" value="Genomic_DNA"/>
</dbReference>
<organism evidence="3 4">
    <name type="scientific">Lasius platythorax</name>
    <dbReference type="NCBI Taxonomy" id="488582"/>
    <lineage>
        <taxon>Eukaryota</taxon>
        <taxon>Metazoa</taxon>
        <taxon>Ecdysozoa</taxon>
        <taxon>Arthropoda</taxon>
        <taxon>Hexapoda</taxon>
        <taxon>Insecta</taxon>
        <taxon>Pterygota</taxon>
        <taxon>Neoptera</taxon>
        <taxon>Endopterygota</taxon>
        <taxon>Hymenoptera</taxon>
        <taxon>Apocrita</taxon>
        <taxon>Aculeata</taxon>
        <taxon>Formicoidea</taxon>
        <taxon>Formicidae</taxon>
        <taxon>Formicinae</taxon>
        <taxon>Lasius</taxon>
        <taxon>Lasius</taxon>
    </lineage>
</organism>
<sequence length="87" mass="9384">MERPTGQIGERGEPGVEQGNEDAKVQNCTKADRTEGGRNAEDDGISRADLRLRGLGGEIERRRRAADTTETVSREEGESREALGAAS</sequence>
<evidence type="ECO:0000313" key="4">
    <source>
        <dbReference type="Proteomes" id="UP001497644"/>
    </source>
</evidence>
<keyword evidence="4" id="KW-1185">Reference proteome</keyword>
<feature type="region of interest" description="Disordered" evidence="1">
    <location>
        <begin position="1"/>
        <end position="49"/>
    </location>
</feature>
<reference evidence="3" key="1">
    <citation type="submission" date="2024-04" db="EMBL/GenBank/DDBJ databases">
        <authorList>
            <consortium name="Molecular Ecology Group"/>
        </authorList>
    </citation>
    <scope>NUCLEOTIDE SEQUENCE</scope>
</reference>
<dbReference type="EMBL" id="CAXIPU020000468">
    <property type="protein sequence ID" value="CAL1672224.1"/>
    <property type="molecule type" value="Genomic_DNA"/>
</dbReference>
<name>A0AAV2MY01_9HYME</name>
<evidence type="ECO:0000313" key="2">
    <source>
        <dbReference type="EMBL" id="CAL1672223.1"/>
    </source>
</evidence>
<proteinExistence type="predicted"/>
<feature type="compositionally biased region" description="Basic and acidic residues" evidence="1">
    <location>
        <begin position="61"/>
        <end position="81"/>
    </location>
</feature>
<dbReference type="Proteomes" id="UP001497644">
    <property type="component" value="Unassembled WGS sequence"/>
</dbReference>
<feature type="region of interest" description="Disordered" evidence="1">
    <location>
        <begin position="61"/>
        <end position="87"/>
    </location>
</feature>
<comment type="caution">
    <text evidence="3">The sequence shown here is derived from an EMBL/GenBank/DDBJ whole genome shotgun (WGS) entry which is preliminary data.</text>
</comment>
<feature type="compositionally biased region" description="Basic and acidic residues" evidence="1">
    <location>
        <begin position="30"/>
        <end position="49"/>
    </location>
</feature>
<protein>
    <submittedName>
        <fullName evidence="3">Uncharacterized protein</fullName>
    </submittedName>
</protein>